<dbReference type="GO" id="GO:0004519">
    <property type="term" value="F:endonuclease activity"/>
    <property type="evidence" value="ECO:0007669"/>
    <property type="project" value="UniProtKB-KW"/>
</dbReference>
<keyword evidence="1" id="KW-0540">Nuclease</keyword>
<sequence>MKICGKCKIEKDFDQFHKKGKGYNHICKVCRKEYIKDHYEKNKDAYKSRSKSWKENNPHRVIATRYGVDEDVVKEIMSIGKCQICSSTENLVFDHVHETGEPRGCLCHSCNTMLGRLGDTEAQIFKRMEDIKSYLTHPNLKVDTKEGFGCGNG</sequence>
<dbReference type="Proteomes" id="UP000502319">
    <property type="component" value="Segment"/>
</dbReference>
<proteinExistence type="predicted"/>
<dbReference type="SUPFAM" id="SSF54060">
    <property type="entry name" value="His-Me finger endonucleases"/>
    <property type="match status" value="1"/>
</dbReference>
<evidence type="ECO:0000313" key="2">
    <source>
        <dbReference type="Proteomes" id="UP000502319"/>
    </source>
</evidence>
<reference evidence="1 2" key="1">
    <citation type="submission" date="2020-03" db="EMBL/GenBank/DDBJ databases">
        <title>Complete genome sequence of Klebsiella pneumoniae phage KpS8.</title>
        <authorList>
            <person name="Denisenko E."/>
            <person name="Kislichkina A."/>
            <person name="Verevkin V."/>
            <person name="Krasilnikova V."/>
            <person name="Volozhantsev N."/>
        </authorList>
    </citation>
    <scope>NUCLEOTIDE SEQUENCE [LARGE SCALE GENOMIC DNA]</scope>
</reference>
<dbReference type="InterPro" id="IPR004211">
    <property type="entry name" value="Endonuclease_7"/>
</dbReference>
<evidence type="ECO:0000313" key="1">
    <source>
        <dbReference type="EMBL" id="QIW88252.1"/>
    </source>
</evidence>
<gene>
    <name evidence="1" type="ORF">kps8_080</name>
</gene>
<protein>
    <submittedName>
        <fullName evidence="1">Endonuclease VII</fullName>
    </submittedName>
</protein>
<dbReference type="EMBL" id="MT178275">
    <property type="protein sequence ID" value="QIW88252.1"/>
    <property type="molecule type" value="Genomic_DNA"/>
</dbReference>
<dbReference type="InterPro" id="IPR044925">
    <property type="entry name" value="His-Me_finger_sf"/>
</dbReference>
<keyword evidence="1" id="KW-0255">Endonuclease</keyword>
<keyword evidence="2" id="KW-1185">Reference proteome</keyword>
<keyword evidence="1" id="KW-0378">Hydrolase</keyword>
<accession>A0A6H0X429</accession>
<name>A0A6H0X429_9CAUD</name>
<dbReference type="InterPro" id="IPR038563">
    <property type="entry name" value="Endonuclease_7_sf"/>
</dbReference>
<organism evidence="1 2">
    <name type="scientific">Klebsiella phage KpS8</name>
    <dbReference type="NCBI Taxonomy" id="2847815"/>
    <lineage>
        <taxon>Viruses</taxon>
        <taxon>Duplodnaviria</taxon>
        <taxon>Heunggongvirae</taxon>
        <taxon>Uroviricota</taxon>
        <taxon>Caudoviricetes</taxon>
        <taxon>Vequintavirinae</taxon>
        <taxon>Mydovirus</taxon>
        <taxon>Mydovirus KpS8</taxon>
    </lineage>
</organism>
<dbReference type="Gene3D" id="3.40.1800.10">
    <property type="entry name" value="His-Me finger endonucleases"/>
    <property type="match status" value="1"/>
</dbReference>
<dbReference type="Pfam" id="PF02945">
    <property type="entry name" value="Endonuclease_7"/>
    <property type="match status" value="1"/>
</dbReference>